<dbReference type="SUPFAM" id="SSF53448">
    <property type="entry name" value="Nucleotide-diphospho-sugar transferases"/>
    <property type="match status" value="1"/>
</dbReference>
<accession>A0AA38IQM7</accession>
<evidence type="ECO:0000313" key="2">
    <source>
        <dbReference type="EMBL" id="KAJ3662338.1"/>
    </source>
</evidence>
<comment type="caution">
    <text evidence="2">The sequence shown here is derived from an EMBL/GenBank/DDBJ whole genome shotgun (WGS) entry which is preliminary data.</text>
</comment>
<dbReference type="InterPro" id="IPR001173">
    <property type="entry name" value="Glyco_trans_2-like"/>
</dbReference>
<dbReference type="InterPro" id="IPR029044">
    <property type="entry name" value="Nucleotide-diphossugar_trans"/>
</dbReference>
<dbReference type="AlphaFoldDB" id="A0AA38IQM7"/>
<name>A0AA38IQM7_9CUCU</name>
<dbReference type="EMBL" id="JALNTZ010000002">
    <property type="protein sequence ID" value="KAJ3662338.1"/>
    <property type="molecule type" value="Genomic_DNA"/>
</dbReference>
<dbReference type="Proteomes" id="UP001168821">
    <property type="component" value="Unassembled WGS sequence"/>
</dbReference>
<gene>
    <name evidence="2" type="ORF">Zmor_006692</name>
</gene>
<keyword evidence="3" id="KW-1185">Reference proteome</keyword>
<reference evidence="2" key="1">
    <citation type="journal article" date="2023" name="G3 (Bethesda)">
        <title>Whole genome assemblies of Zophobas morio and Tenebrio molitor.</title>
        <authorList>
            <person name="Kaur S."/>
            <person name="Stinson S.A."/>
            <person name="diCenzo G.C."/>
        </authorList>
    </citation>
    <scope>NUCLEOTIDE SEQUENCE</scope>
    <source>
        <strain evidence="2">QUZm001</strain>
    </source>
</reference>
<organism evidence="2 3">
    <name type="scientific">Zophobas morio</name>
    <dbReference type="NCBI Taxonomy" id="2755281"/>
    <lineage>
        <taxon>Eukaryota</taxon>
        <taxon>Metazoa</taxon>
        <taxon>Ecdysozoa</taxon>
        <taxon>Arthropoda</taxon>
        <taxon>Hexapoda</taxon>
        <taxon>Insecta</taxon>
        <taxon>Pterygota</taxon>
        <taxon>Neoptera</taxon>
        <taxon>Endopterygota</taxon>
        <taxon>Coleoptera</taxon>
        <taxon>Polyphaga</taxon>
        <taxon>Cucujiformia</taxon>
        <taxon>Tenebrionidae</taxon>
        <taxon>Zophobas</taxon>
    </lineage>
</organism>
<sequence length="351" mass="40189">MSSQTLISVIIPIYNGSPWINQCFNSILQQQITPDVNLEVCVCNDASQDDTKQLLNYWHTVFQQSSIKLKVIDNESGTPYGVGYAKNKAISISEGTYLCFQDVDDIMMPNRISEQYEKAKILPQDTIIGCQFKRIPENSTNRYTEWANSLPKEKLHIQIYTSHGPTVIMPTWFCHRKVFNNVGGFSEGGKGTPEDLIFFYKHLDLGGKVFRVDQCLLTYTYHLNAATFSVQESTIWKLRLQRLELNVLSNWEKFTIWNAGKQGRRFYHSLSVQHQKKVIAMCDVDVKKVGKAYIPFDPHTRESGTPVDIVHFKDASPPFVVCVKINLTNGEFEKNLLSLHLTENIDYVLFS</sequence>
<dbReference type="Gene3D" id="3.90.550.10">
    <property type="entry name" value="Spore Coat Polysaccharide Biosynthesis Protein SpsA, Chain A"/>
    <property type="match status" value="1"/>
</dbReference>
<dbReference type="GO" id="GO:0016758">
    <property type="term" value="F:hexosyltransferase activity"/>
    <property type="evidence" value="ECO:0007669"/>
    <property type="project" value="UniProtKB-ARBA"/>
</dbReference>
<evidence type="ECO:0000313" key="3">
    <source>
        <dbReference type="Proteomes" id="UP001168821"/>
    </source>
</evidence>
<dbReference type="PANTHER" id="PTHR22916">
    <property type="entry name" value="GLYCOSYLTRANSFERASE"/>
    <property type="match status" value="1"/>
</dbReference>
<dbReference type="Pfam" id="PF00535">
    <property type="entry name" value="Glycos_transf_2"/>
    <property type="match status" value="1"/>
</dbReference>
<protein>
    <recommendedName>
        <fullName evidence="1">Glycosyltransferase 2-like domain-containing protein</fullName>
    </recommendedName>
</protein>
<evidence type="ECO:0000259" key="1">
    <source>
        <dbReference type="Pfam" id="PF00535"/>
    </source>
</evidence>
<dbReference type="PANTHER" id="PTHR22916:SF3">
    <property type="entry name" value="UDP-GLCNAC:BETAGAL BETA-1,3-N-ACETYLGLUCOSAMINYLTRANSFERASE-LIKE PROTEIN 1"/>
    <property type="match status" value="1"/>
</dbReference>
<proteinExistence type="predicted"/>
<feature type="domain" description="Glycosyltransferase 2-like" evidence="1">
    <location>
        <begin position="8"/>
        <end position="182"/>
    </location>
</feature>